<dbReference type="VEuPathDB" id="TriTrypDB:C4B63_14g97"/>
<dbReference type="VEuPathDB" id="TriTrypDB:TCDM_03509"/>
<dbReference type="VEuPathDB" id="TriTrypDB:TcCLB.504137.10"/>
<dbReference type="VEuPathDB" id="TriTrypDB:TCSYLVIO_004705"/>
<dbReference type="VEuPathDB" id="TriTrypDB:ECC02_000528"/>
<dbReference type="EMBL" id="PRFA01000014">
    <property type="protein sequence ID" value="PWU97759.1"/>
    <property type="molecule type" value="Genomic_DNA"/>
</dbReference>
<accession>A0A2V2VMV6</accession>
<dbReference type="GO" id="GO:0005524">
    <property type="term" value="F:ATP binding"/>
    <property type="evidence" value="ECO:0007669"/>
    <property type="project" value="InterPro"/>
</dbReference>
<dbReference type="VEuPathDB" id="TriTrypDB:TcBrA4_0013520"/>
<sequence length="370" mass="41894">MDFGVNANLATICTAGDGAVPLVQRHSRCFPVCCGSFQLVCSYESPPYEERCGSRRSFTGFIYDADSSLFRFPHTIPHCSVCGRDVVPTHQTTSSTSEQVDSVHYLMFPEDDKGKHDELLERAMTRMITIVDLARVLRDRMVISMKRPVRQVIIVHPDQSYLDDVRKVAEYIKDEINTFDVVLSSGEEYVSTHLDANMEVLGKLYRKDAPQIRKAIQQLTPEEVAKFIQSGKMEVCGKLITVDDVKVVRKIKDGFTDFESNTDNDVVVLLDKREEQALVDSWRAREFVNRVQQLRKKAKLVVTDMVDVYFESEDVELTNSILNCAEQVNKTIRGKWETMDKLPADAKFVAEEDNSISGVGIKIVFTEVSA</sequence>
<dbReference type="VEuPathDB" id="TriTrypDB:TcCLB.509797.40"/>
<dbReference type="GO" id="GO:0006428">
    <property type="term" value="P:isoleucyl-tRNA aminoacylation"/>
    <property type="evidence" value="ECO:0007669"/>
    <property type="project" value="TreeGrafter"/>
</dbReference>
<dbReference type="PANTHER" id="PTHR42780:SF1">
    <property type="entry name" value="ISOLEUCINE--TRNA LIGASE, CYTOPLASMIC"/>
    <property type="match status" value="1"/>
</dbReference>
<dbReference type="VEuPathDB" id="TriTrypDB:C3747_33g140"/>
<dbReference type="VEuPathDB" id="TriTrypDB:BCY84_11250"/>
<keyword evidence="1" id="KW-0436">Ligase</keyword>
<dbReference type="VEuPathDB" id="TriTrypDB:Tc_MARK_3491"/>
<dbReference type="VEuPathDB" id="TriTrypDB:TcCL_NonESM01941"/>
<organism evidence="1 2">
    <name type="scientific">Trypanosoma cruzi</name>
    <dbReference type="NCBI Taxonomy" id="5693"/>
    <lineage>
        <taxon>Eukaryota</taxon>
        <taxon>Discoba</taxon>
        <taxon>Euglenozoa</taxon>
        <taxon>Kinetoplastea</taxon>
        <taxon>Metakinetoplastina</taxon>
        <taxon>Trypanosomatida</taxon>
        <taxon>Trypanosomatidae</taxon>
        <taxon>Trypanosoma</taxon>
        <taxon>Schizotrypanum</taxon>
    </lineage>
</organism>
<comment type="caution">
    <text evidence="1">The sequence shown here is derived from an EMBL/GenBank/DDBJ whole genome shotgun (WGS) entry which is preliminary data.</text>
</comment>
<gene>
    <name evidence="1" type="ORF">C4B63_14g97</name>
</gene>
<dbReference type="InterPro" id="IPR023586">
    <property type="entry name" value="Ile-tRNA-ligase_type2"/>
</dbReference>
<dbReference type="InterPro" id="IPR009080">
    <property type="entry name" value="tRNAsynth_Ia_anticodon-bd"/>
</dbReference>
<keyword evidence="1" id="KW-0030">Aminoacyl-tRNA synthetase</keyword>
<proteinExistence type="predicted"/>
<dbReference type="PANTHER" id="PTHR42780">
    <property type="entry name" value="SOLEUCYL-TRNA SYNTHETASE"/>
    <property type="match status" value="1"/>
</dbReference>
<dbReference type="GO" id="GO:0004822">
    <property type="term" value="F:isoleucine-tRNA ligase activity"/>
    <property type="evidence" value="ECO:0007669"/>
    <property type="project" value="InterPro"/>
</dbReference>
<dbReference type="Pfam" id="PF19302">
    <property type="entry name" value="DUF5915"/>
    <property type="match status" value="1"/>
</dbReference>
<dbReference type="VEuPathDB" id="TriTrypDB:TcG_04183"/>
<dbReference type="SUPFAM" id="SSF47323">
    <property type="entry name" value="Anticodon-binding domain of a subclass of class I aminoacyl-tRNA synthetases"/>
    <property type="match status" value="1"/>
</dbReference>
<reference evidence="1 2" key="1">
    <citation type="journal article" date="2018" name="Microb. Genom.">
        <title>Expanding an expanded genome: long-read sequencing of Trypanosoma cruzi.</title>
        <authorList>
            <person name="Berna L."/>
            <person name="Rodriguez M."/>
            <person name="Chiribao M.L."/>
            <person name="Parodi-Talice A."/>
            <person name="Pita S."/>
            <person name="Rijo G."/>
            <person name="Alvarez-Valin F."/>
            <person name="Robello C."/>
        </authorList>
    </citation>
    <scope>NUCLEOTIDE SEQUENCE [LARGE SCALE GENOMIC DNA]</scope>
    <source>
        <strain evidence="1 2">Dm28c</strain>
    </source>
</reference>
<evidence type="ECO:0000313" key="2">
    <source>
        <dbReference type="Proteomes" id="UP000246121"/>
    </source>
</evidence>
<dbReference type="Proteomes" id="UP000246121">
    <property type="component" value="Unassembled WGS sequence"/>
</dbReference>
<name>A0A2V2VMV6_TRYCR</name>
<protein>
    <submittedName>
        <fullName evidence="1">Putative isoleucyl-tRNA synthetase</fullName>
    </submittedName>
</protein>
<evidence type="ECO:0000313" key="1">
    <source>
        <dbReference type="EMBL" id="PWU97759.1"/>
    </source>
</evidence>
<dbReference type="AlphaFoldDB" id="A0A2V2VMV6"/>